<accession>A0A2W5QEB2</accession>
<name>A0A2W5QEB2_RHOSU</name>
<evidence type="ECO:0008006" key="3">
    <source>
        <dbReference type="Google" id="ProtNLM"/>
    </source>
</evidence>
<protein>
    <recommendedName>
        <fullName evidence="3">DUF4054 domain-containing protein</fullName>
    </recommendedName>
</protein>
<dbReference type="Proteomes" id="UP000249185">
    <property type="component" value="Unassembled WGS sequence"/>
</dbReference>
<evidence type="ECO:0000313" key="2">
    <source>
        <dbReference type="Proteomes" id="UP000249185"/>
    </source>
</evidence>
<proteinExistence type="predicted"/>
<comment type="caution">
    <text evidence="1">The sequence shown here is derived from an EMBL/GenBank/DDBJ whole genome shotgun (WGS) entry which is preliminary data.</text>
</comment>
<evidence type="ECO:0000313" key="1">
    <source>
        <dbReference type="EMBL" id="PZQ49750.1"/>
    </source>
</evidence>
<dbReference type="Pfam" id="PF13262">
    <property type="entry name" value="DUF4054"/>
    <property type="match status" value="1"/>
</dbReference>
<dbReference type="InterPro" id="IPR025127">
    <property type="entry name" value="DUF4054"/>
</dbReference>
<dbReference type="EMBL" id="QFPW01000006">
    <property type="protein sequence ID" value="PZQ49750.1"/>
    <property type="molecule type" value="Genomic_DNA"/>
</dbReference>
<sequence length="120" mass="12414">MTPERLAALLPVLAPAYVGNAAITTAVELAETEVAAGHCYRDQVVILIAAHKLTLGASGAQQGQVKSKTEGDLSITYETAGESVGEGLAGTGYGREALRLTRLCYGFSALTRGFPHVPVG</sequence>
<gene>
    <name evidence="1" type="ORF">DI556_09775</name>
</gene>
<reference evidence="1 2" key="1">
    <citation type="submission" date="2017-08" db="EMBL/GenBank/DDBJ databases">
        <title>Infants hospitalized years apart are colonized by the same room-sourced microbial strains.</title>
        <authorList>
            <person name="Brooks B."/>
            <person name="Olm M.R."/>
            <person name="Firek B.A."/>
            <person name="Baker R."/>
            <person name="Thomas B.C."/>
            <person name="Morowitz M.J."/>
            <person name="Banfield J.F."/>
        </authorList>
    </citation>
    <scope>NUCLEOTIDE SEQUENCE [LARGE SCALE GENOMIC DNA]</scope>
    <source>
        <strain evidence="1">S2_005_002_R2_34</strain>
    </source>
</reference>
<organism evidence="1 2">
    <name type="scientific">Rhodovulum sulfidophilum</name>
    <name type="common">Rhodobacter sulfidophilus</name>
    <dbReference type="NCBI Taxonomy" id="35806"/>
    <lineage>
        <taxon>Bacteria</taxon>
        <taxon>Pseudomonadati</taxon>
        <taxon>Pseudomonadota</taxon>
        <taxon>Alphaproteobacteria</taxon>
        <taxon>Rhodobacterales</taxon>
        <taxon>Paracoccaceae</taxon>
        <taxon>Rhodovulum</taxon>
    </lineage>
</organism>
<dbReference type="AlphaFoldDB" id="A0A2W5QEB2"/>